<comment type="caution">
    <text evidence="2">The sequence shown here is derived from an EMBL/GenBank/DDBJ whole genome shotgun (WGS) entry which is preliminary data.</text>
</comment>
<accession>A0A0Q9Z4T1</accession>
<dbReference type="InterPro" id="IPR011652">
    <property type="entry name" value="MORN_2"/>
</dbReference>
<keyword evidence="1" id="KW-0732">Signal</keyword>
<protein>
    <submittedName>
        <fullName evidence="2">Nicotinic acid mononucleotide adenyltransferase</fullName>
    </submittedName>
</protein>
<gene>
    <name evidence="2" type="ORF">APR42_09040</name>
</gene>
<name>A0A0Q9Z4T1_9FLAO</name>
<dbReference type="Proteomes" id="UP000051643">
    <property type="component" value="Unassembled WGS sequence"/>
</dbReference>
<feature type="signal peptide" evidence="1">
    <location>
        <begin position="1"/>
        <end position="21"/>
    </location>
</feature>
<dbReference type="Gene3D" id="2.20.110.10">
    <property type="entry name" value="Histone H3 K4-specific methyltransferase SET7/9 N-terminal domain"/>
    <property type="match status" value="1"/>
</dbReference>
<dbReference type="OrthoDB" id="1467310at2"/>
<keyword evidence="3" id="KW-1185">Reference proteome</keyword>
<dbReference type="EMBL" id="LKTP01000034">
    <property type="protein sequence ID" value="KRG27883.1"/>
    <property type="molecule type" value="Genomic_DNA"/>
</dbReference>
<keyword evidence="2" id="KW-0808">Transferase</keyword>
<reference evidence="2" key="1">
    <citation type="submission" date="2015-10" db="EMBL/GenBank/DDBJ databases">
        <title>Draft genome sequence of Salegentibacter mishustinae KCTC 12263.</title>
        <authorList>
            <person name="Lin W."/>
            <person name="Zheng Q."/>
        </authorList>
    </citation>
    <scope>NUCLEOTIDE SEQUENCE [LARGE SCALE GENOMIC DNA]</scope>
    <source>
        <strain evidence="2">KCTC 12263</strain>
    </source>
</reference>
<evidence type="ECO:0000313" key="2">
    <source>
        <dbReference type="EMBL" id="KRG27883.1"/>
    </source>
</evidence>
<organism evidence="2 3">
    <name type="scientific">Salegentibacter mishustinae</name>
    <dbReference type="NCBI Taxonomy" id="270918"/>
    <lineage>
        <taxon>Bacteria</taxon>
        <taxon>Pseudomonadati</taxon>
        <taxon>Bacteroidota</taxon>
        <taxon>Flavobacteriia</taxon>
        <taxon>Flavobacteriales</taxon>
        <taxon>Flavobacteriaceae</taxon>
        <taxon>Salegentibacter</taxon>
    </lineage>
</organism>
<dbReference type="SUPFAM" id="SSF82185">
    <property type="entry name" value="Histone H3 K4-specific methyltransferase SET7/9 N-terminal domain"/>
    <property type="match status" value="1"/>
</dbReference>
<evidence type="ECO:0000256" key="1">
    <source>
        <dbReference type="SAM" id="SignalP"/>
    </source>
</evidence>
<dbReference type="STRING" id="270918.APR42_09040"/>
<feature type="chain" id="PRO_5006389087" evidence="1">
    <location>
        <begin position="22"/>
        <end position="119"/>
    </location>
</feature>
<dbReference type="AlphaFoldDB" id="A0A0Q9Z4T1"/>
<dbReference type="RefSeq" id="WP_057482556.1">
    <property type="nucleotide sequence ID" value="NZ_BMWR01000004.1"/>
</dbReference>
<evidence type="ECO:0000313" key="3">
    <source>
        <dbReference type="Proteomes" id="UP000051643"/>
    </source>
</evidence>
<sequence length="119" mass="13404">MKKIKNILMAAVFTVGAAAMAQESPEPKFEKEGDLIKGTFYYEDGTIRQQGTYKNGELHGEWIAYDAEGKKQSMANYTEGEKTGKWFFWTSDKLTEVDYDNNQIAGVNTWKSDGTLADN</sequence>
<dbReference type="GO" id="GO:0016740">
    <property type="term" value="F:transferase activity"/>
    <property type="evidence" value="ECO:0007669"/>
    <property type="project" value="UniProtKB-KW"/>
</dbReference>
<dbReference type="Pfam" id="PF07661">
    <property type="entry name" value="MORN_2"/>
    <property type="match status" value="2"/>
</dbReference>
<proteinExistence type="predicted"/>